<organism evidence="2 3">
    <name type="scientific">Acinetobacter qingfengensis</name>
    <dbReference type="NCBI Taxonomy" id="1262585"/>
    <lineage>
        <taxon>Bacteria</taxon>
        <taxon>Pseudomonadati</taxon>
        <taxon>Pseudomonadota</taxon>
        <taxon>Gammaproteobacteria</taxon>
        <taxon>Moraxellales</taxon>
        <taxon>Moraxellaceae</taxon>
        <taxon>Acinetobacter</taxon>
    </lineage>
</organism>
<evidence type="ECO:0000313" key="2">
    <source>
        <dbReference type="EMBL" id="OEY93619.1"/>
    </source>
</evidence>
<feature type="transmembrane region" description="Helical" evidence="1">
    <location>
        <begin position="131"/>
        <end position="150"/>
    </location>
</feature>
<sequence>MDKLAQNLSQYAAYHLSRKNIMTHIIGIPLIVASIILLLARVQFILLGWDISLAHLMIALSCLFYLRLDIVLGSVLLMVFVLFLLMLSPIAQMPTLIWLSSVLGLFIIGWIFQFIGHYFEKMKPAFFDDIKGLLIGPLFIAAELLFMLGYKPNLQQQVQYQAVQLRRQLQQKIR</sequence>
<evidence type="ECO:0000256" key="1">
    <source>
        <dbReference type="SAM" id="Phobius"/>
    </source>
</evidence>
<keyword evidence="3" id="KW-1185">Reference proteome</keyword>
<keyword evidence="1" id="KW-0472">Membrane</keyword>
<name>A0A1E7R2R0_9GAMM</name>
<gene>
    <name evidence="2" type="ORF">BJI46_04035</name>
</gene>
<dbReference type="PANTHER" id="PTHR28026:SF9">
    <property type="entry name" value="2-HYDROXY-PALMITIC ACID DIOXYGENASE MPO1"/>
    <property type="match status" value="1"/>
</dbReference>
<protein>
    <submittedName>
        <fullName evidence="2">Uncharacterized protein</fullName>
    </submittedName>
</protein>
<dbReference type="Proteomes" id="UP000185895">
    <property type="component" value="Unassembled WGS sequence"/>
</dbReference>
<feature type="transmembrane region" description="Helical" evidence="1">
    <location>
        <begin position="97"/>
        <end position="119"/>
    </location>
</feature>
<dbReference type="GO" id="GO:0046521">
    <property type="term" value="P:sphingoid catabolic process"/>
    <property type="evidence" value="ECO:0007669"/>
    <property type="project" value="TreeGrafter"/>
</dbReference>
<evidence type="ECO:0000313" key="3">
    <source>
        <dbReference type="Proteomes" id="UP000185895"/>
    </source>
</evidence>
<comment type="caution">
    <text evidence="2">The sequence shown here is derived from an EMBL/GenBank/DDBJ whole genome shotgun (WGS) entry which is preliminary data.</text>
</comment>
<feature type="transmembrane region" description="Helical" evidence="1">
    <location>
        <begin position="71"/>
        <end position="91"/>
    </location>
</feature>
<feature type="transmembrane region" description="Helical" evidence="1">
    <location>
        <begin position="21"/>
        <end position="40"/>
    </location>
</feature>
<keyword evidence="1" id="KW-1133">Transmembrane helix</keyword>
<dbReference type="AlphaFoldDB" id="A0A1E7R2R0"/>
<accession>A0A1E7R2R0</accession>
<keyword evidence="1" id="KW-0812">Transmembrane</keyword>
<proteinExistence type="predicted"/>
<dbReference type="GO" id="GO:0016020">
    <property type="term" value="C:membrane"/>
    <property type="evidence" value="ECO:0007669"/>
    <property type="project" value="GOC"/>
</dbReference>
<dbReference type="STRING" id="1262585.BJI46_04035"/>
<reference evidence="2 3" key="1">
    <citation type="submission" date="2016-09" db="EMBL/GenBank/DDBJ databases">
        <authorList>
            <person name="Capua I."/>
            <person name="De Benedictis P."/>
            <person name="Joannis T."/>
            <person name="Lombin L.H."/>
            <person name="Cattoli G."/>
        </authorList>
    </citation>
    <scope>NUCLEOTIDE SEQUENCE [LARGE SCALE GENOMIC DNA]</scope>
    <source>
        <strain evidence="2 3">ANC 4671</strain>
    </source>
</reference>
<dbReference type="EMBL" id="MKKK01000045">
    <property type="protein sequence ID" value="OEY93619.1"/>
    <property type="molecule type" value="Genomic_DNA"/>
</dbReference>
<dbReference type="PANTHER" id="PTHR28026">
    <property type="entry name" value="DUF962 DOMAIN PROTEIN (AFU_ORTHOLOGUE AFUA_8G05310)"/>
    <property type="match status" value="1"/>
</dbReference>
<dbReference type="Pfam" id="PF06127">
    <property type="entry name" value="Mpo1-like"/>
    <property type="match status" value="1"/>
</dbReference>
<dbReference type="OrthoDB" id="5515308at2"/>
<feature type="transmembrane region" description="Helical" evidence="1">
    <location>
        <begin position="46"/>
        <end position="66"/>
    </location>
</feature>
<dbReference type="RefSeq" id="WP_070070434.1">
    <property type="nucleotide sequence ID" value="NZ_MKKK01000045.1"/>
</dbReference>
<dbReference type="InterPro" id="IPR009305">
    <property type="entry name" value="Mpo1-like"/>
</dbReference>